<keyword evidence="3" id="KW-1185">Reference proteome</keyword>
<proteinExistence type="predicted"/>
<feature type="domain" description="PPM-type phosphatase" evidence="1">
    <location>
        <begin position="5"/>
        <end position="236"/>
    </location>
</feature>
<dbReference type="InterPro" id="IPR001932">
    <property type="entry name" value="PPM-type_phosphatase-like_dom"/>
</dbReference>
<dbReference type="Proteomes" id="UP000245680">
    <property type="component" value="Unassembled WGS sequence"/>
</dbReference>
<dbReference type="SUPFAM" id="SSF81606">
    <property type="entry name" value="PP2C-like"/>
    <property type="match status" value="1"/>
</dbReference>
<dbReference type="EMBL" id="QGKU01000060">
    <property type="protein sequence ID" value="PWR01184.1"/>
    <property type="molecule type" value="Genomic_DNA"/>
</dbReference>
<evidence type="ECO:0000313" key="3">
    <source>
        <dbReference type="Proteomes" id="UP000245680"/>
    </source>
</evidence>
<dbReference type="OrthoDB" id="9801841at2"/>
<dbReference type="SMART" id="SM00332">
    <property type="entry name" value="PP2Cc"/>
    <property type="match status" value="1"/>
</dbReference>
<dbReference type="InterPro" id="IPR036457">
    <property type="entry name" value="PPM-type-like_dom_sf"/>
</dbReference>
<dbReference type="PANTHER" id="PTHR13832:SF827">
    <property type="entry name" value="PROTEIN PHOSPHATASE 1L"/>
    <property type="match status" value="1"/>
</dbReference>
<dbReference type="RefSeq" id="WP_109813168.1">
    <property type="nucleotide sequence ID" value="NZ_QGKU01000060.1"/>
</dbReference>
<accession>A0A2V2LCD4</accession>
<sequence length="237" mass="25397">MTGIRYNAVTHVGRVRKINEDSILALPDQGIWVVADGMGGHAAGDFASQTIVERVAALPQDLSPGDRMRSLRDAIQTAHDAILDEAARQGGVTIGAAVVALMVADGHFVAFWAGDSRLYLYRDGAIDLLTSDHSVVAEFVKAGRMTWDEAEMHPQSNAITHAVGVGEVPGLEKIRGQTRPGDRFLLCSDGLNKYAGFETLRQTLKAAPIETVTDRLLQIALDGGGKDNISIIVLDVL</sequence>
<dbReference type="CDD" id="cd00143">
    <property type="entry name" value="PP2Cc"/>
    <property type="match status" value="1"/>
</dbReference>
<dbReference type="Gene3D" id="3.60.40.10">
    <property type="entry name" value="PPM-type phosphatase domain"/>
    <property type="match status" value="1"/>
</dbReference>
<evidence type="ECO:0000313" key="2">
    <source>
        <dbReference type="EMBL" id="PWR01184.1"/>
    </source>
</evidence>
<dbReference type="PROSITE" id="PS51746">
    <property type="entry name" value="PPM_2"/>
    <property type="match status" value="1"/>
</dbReference>
<protein>
    <submittedName>
        <fullName evidence="2">Serine/threonine-protein phosphatase</fullName>
    </submittedName>
</protein>
<reference evidence="2 3" key="1">
    <citation type="submission" date="2018-05" db="EMBL/GenBank/DDBJ databases">
        <title>Rhodobacteraceae gen. nov., sp. nov. isolated from sea water.</title>
        <authorList>
            <person name="Ren Y."/>
        </authorList>
    </citation>
    <scope>NUCLEOTIDE SEQUENCE [LARGE SCALE GENOMIC DNA]</scope>
    <source>
        <strain evidence="2 3">TG-679</strain>
    </source>
</reference>
<name>A0A2V2LCD4_9RHOB</name>
<gene>
    <name evidence="2" type="ORF">DKT77_18685</name>
</gene>
<organism evidence="2 3">
    <name type="scientific">Meridianimarinicoccus roseus</name>
    <dbReference type="NCBI Taxonomy" id="2072018"/>
    <lineage>
        <taxon>Bacteria</taxon>
        <taxon>Pseudomonadati</taxon>
        <taxon>Pseudomonadota</taxon>
        <taxon>Alphaproteobacteria</taxon>
        <taxon>Rhodobacterales</taxon>
        <taxon>Paracoccaceae</taxon>
        <taxon>Meridianimarinicoccus</taxon>
    </lineage>
</organism>
<dbReference type="InterPro" id="IPR015655">
    <property type="entry name" value="PP2C"/>
</dbReference>
<dbReference type="Pfam" id="PF13672">
    <property type="entry name" value="PP2C_2"/>
    <property type="match status" value="1"/>
</dbReference>
<dbReference type="AlphaFoldDB" id="A0A2V2LCD4"/>
<evidence type="ECO:0000259" key="1">
    <source>
        <dbReference type="PROSITE" id="PS51746"/>
    </source>
</evidence>
<dbReference type="GO" id="GO:0004722">
    <property type="term" value="F:protein serine/threonine phosphatase activity"/>
    <property type="evidence" value="ECO:0007669"/>
    <property type="project" value="InterPro"/>
</dbReference>
<comment type="caution">
    <text evidence="2">The sequence shown here is derived from an EMBL/GenBank/DDBJ whole genome shotgun (WGS) entry which is preliminary data.</text>
</comment>
<dbReference type="SMART" id="SM00331">
    <property type="entry name" value="PP2C_SIG"/>
    <property type="match status" value="1"/>
</dbReference>
<dbReference type="PANTHER" id="PTHR13832">
    <property type="entry name" value="PROTEIN PHOSPHATASE 2C"/>
    <property type="match status" value="1"/>
</dbReference>